<proteinExistence type="predicted"/>
<evidence type="ECO:0008006" key="4">
    <source>
        <dbReference type="Google" id="ProtNLM"/>
    </source>
</evidence>
<organism evidence="2 3">
    <name type="scientific">Streptosporangium vulgare</name>
    <dbReference type="NCBI Taxonomy" id="46190"/>
    <lineage>
        <taxon>Bacteria</taxon>
        <taxon>Bacillati</taxon>
        <taxon>Actinomycetota</taxon>
        <taxon>Actinomycetes</taxon>
        <taxon>Streptosporangiales</taxon>
        <taxon>Streptosporangiaceae</taxon>
        <taxon>Streptosporangium</taxon>
    </lineage>
</organism>
<accession>A0ABV5T4Z2</accession>
<comment type="caution">
    <text evidence="2">The sequence shown here is derived from an EMBL/GenBank/DDBJ whole genome shotgun (WGS) entry which is preliminary data.</text>
</comment>
<reference evidence="2 3" key="1">
    <citation type="submission" date="2024-09" db="EMBL/GenBank/DDBJ databases">
        <authorList>
            <person name="Sun Q."/>
            <person name="Mori K."/>
        </authorList>
    </citation>
    <scope>NUCLEOTIDE SEQUENCE [LARGE SCALE GENOMIC DNA]</scope>
    <source>
        <strain evidence="2 3">JCM 3028</strain>
    </source>
</reference>
<dbReference type="Proteomes" id="UP001589610">
    <property type="component" value="Unassembled WGS sequence"/>
</dbReference>
<dbReference type="RefSeq" id="WP_386153467.1">
    <property type="nucleotide sequence ID" value="NZ_JBHMBS010000001.1"/>
</dbReference>
<keyword evidence="3" id="KW-1185">Reference proteome</keyword>
<evidence type="ECO:0000313" key="2">
    <source>
        <dbReference type="EMBL" id="MFB9674158.1"/>
    </source>
</evidence>
<evidence type="ECO:0000256" key="1">
    <source>
        <dbReference type="SAM" id="SignalP"/>
    </source>
</evidence>
<feature type="signal peptide" evidence="1">
    <location>
        <begin position="1"/>
        <end position="18"/>
    </location>
</feature>
<keyword evidence="1" id="KW-0732">Signal</keyword>
<name>A0ABV5T4Z2_9ACTN</name>
<evidence type="ECO:0000313" key="3">
    <source>
        <dbReference type="Proteomes" id="UP001589610"/>
    </source>
</evidence>
<protein>
    <recommendedName>
        <fullName evidence="4">Sensor domain-containing protein</fullName>
    </recommendedName>
</protein>
<feature type="chain" id="PRO_5047459346" description="Sensor domain-containing protein" evidence="1">
    <location>
        <begin position="19"/>
        <end position="212"/>
    </location>
</feature>
<dbReference type="EMBL" id="JBHMBS010000001">
    <property type="protein sequence ID" value="MFB9674158.1"/>
    <property type="molecule type" value="Genomic_DNA"/>
</dbReference>
<gene>
    <name evidence="2" type="ORF">ACFFRH_01555</name>
</gene>
<sequence length="212" mass="22238">MKKIITLALTLAALAAGATVTTPAAATTAAIPKGFLLYEKDAAKKDNDPETNWKVGNSAKVKLAVNPCDRSTLAATGRVAARTVTFTGVPDFMKVEQVILYGSRASAVSAVAQVRAALTRCGARTDSGSSYRYASSRLTGVGDEALRISGQVYYAGKAGVGGDRSVLVRKGNAVLVYLWAGEYARPAKSDWTVQLRDARKMTAKICDIAACG</sequence>